<evidence type="ECO:0000313" key="2">
    <source>
        <dbReference type="EMBL" id="MFD2904219.1"/>
    </source>
</evidence>
<feature type="region of interest" description="Disordered" evidence="1">
    <location>
        <begin position="47"/>
        <end position="73"/>
    </location>
</feature>
<accession>A0ABW5YUM1</accession>
<dbReference type="Proteomes" id="UP001597509">
    <property type="component" value="Unassembled WGS sequence"/>
</dbReference>
<dbReference type="EMBL" id="JBHUPE010000004">
    <property type="protein sequence ID" value="MFD2904219.1"/>
    <property type="molecule type" value="Genomic_DNA"/>
</dbReference>
<evidence type="ECO:0000256" key="1">
    <source>
        <dbReference type="SAM" id="MobiDB-lite"/>
    </source>
</evidence>
<feature type="compositionally biased region" description="Basic and acidic residues" evidence="1">
    <location>
        <begin position="63"/>
        <end position="73"/>
    </location>
</feature>
<sequence length="73" mass="8212">MKKIIQRLSRALQVVLLAPIKLPGKALNIIKYIALGLGVVETVLEDKDKKGEEESSPDPELLNQEKEVRDEME</sequence>
<dbReference type="RefSeq" id="WP_380920039.1">
    <property type="nucleotide sequence ID" value="NZ_JBHUPE010000004.1"/>
</dbReference>
<name>A0ABW5YUM1_9SPHI</name>
<protein>
    <submittedName>
        <fullName evidence="2">Uncharacterized protein</fullName>
    </submittedName>
</protein>
<comment type="caution">
    <text evidence="2">The sequence shown here is derived from an EMBL/GenBank/DDBJ whole genome shotgun (WGS) entry which is preliminary data.</text>
</comment>
<organism evidence="2 3">
    <name type="scientific">Sphingobacterium anhuiense</name>
    <dbReference type="NCBI Taxonomy" id="493780"/>
    <lineage>
        <taxon>Bacteria</taxon>
        <taxon>Pseudomonadati</taxon>
        <taxon>Bacteroidota</taxon>
        <taxon>Sphingobacteriia</taxon>
        <taxon>Sphingobacteriales</taxon>
        <taxon>Sphingobacteriaceae</taxon>
        <taxon>Sphingobacterium</taxon>
    </lineage>
</organism>
<evidence type="ECO:0000313" key="3">
    <source>
        <dbReference type="Proteomes" id="UP001597509"/>
    </source>
</evidence>
<gene>
    <name evidence="2" type="ORF">ACFS6I_09810</name>
</gene>
<reference evidence="3" key="1">
    <citation type="journal article" date="2019" name="Int. J. Syst. Evol. Microbiol.">
        <title>The Global Catalogue of Microorganisms (GCM) 10K type strain sequencing project: providing services to taxonomists for standard genome sequencing and annotation.</title>
        <authorList>
            <consortium name="The Broad Institute Genomics Platform"/>
            <consortium name="The Broad Institute Genome Sequencing Center for Infectious Disease"/>
            <person name="Wu L."/>
            <person name="Ma J."/>
        </authorList>
    </citation>
    <scope>NUCLEOTIDE SEQUENCE [LARGE SCALE GENOMIC DNA]</scope>
    <source>
        <strain evidence="3">KCTC 22209</strain>
    </source>
</reference>
<keyword evidence="3" id="KW-1185">Reference proteome</keyword>
<proteinExistence type="predicted"/>